<evidence type="ECO:0000313" key="17">
    <source>
        <dbReference type="Proteomes" id="UP000447873"/>
    </source>
</evidence>
<evidence type="ECO:0000313" key="15">
    <source>
        <dbReference type="EMBL" id="KAE9985859.1"/>
    </source>
</evidence>
<protein>
    <recommendedName>
        <fullName evidence="10">Translation initiation factor IF-2, mitochondrial</fullName>
    </recommendedName>
</protein>
<dbReference type="AlphaFoldDB" id="A0A8H3VBF1"/>
<dbReference type="SUPFAM" id="SSF50447">
    <property type="entry name" value="Translation proteins"/>
    <property type="match status" value="2"/>
</dbReference>
<comment type="function">
    <text evidence="9">One of the essential components for the initiation of protein synthesis. Protects formylmethionyl-tRNA from spontaneous hydrolysis and promotes its binding to the 30S ribosomal subunits. Also involved in the hydrolysis of GTP during the formation of the 70S ribosomal complex.</text>
</comment>
<dbReference type="InterPro" id="IPR000795">
    <property type="entry name" value="T_Tr_GTP-bd_dom"/>
</dbReference>
<dbReference type="InterPro" id="IPR053905">
    <property type="entry name" value="EF-G-like_DII"/>
</dbReference>
<dbReference type="HAMAP" id="MF_00100_B">
    <property type="entry name" value="IF_2_B"/>
    <property type="match status" value="1"/>
</dbReference>
<feature type="compositionally biased region" description="Basic and acidic residues" evidence="12">
    <location>
        <begin position="332"/>
        <end position="343"/>
    </location>
</feature>
<name>A0A8H3VBF1_VENIN</name>
<feature type="compositionally biased region" description="Polar residues" evidence="12">
    <location>
        <begin position="265"/>
        <end position="293"/>
    </location>
</feature>
<dbReference type="Proteomes" id="UP000433883">
    <property type="component" value="Unassembled WGS sequence"/>
</dbReference>
<dbReference type="InterPro" id="IPR000178">
    <property type="entry name" value="TF_IF2_bacterial-like"/>
</dbReference>
<dbReference type="NCBIfam" id="TIGR00231">
    <property type="entry name" value="small_GTP"/>
    <property type="match status" value="1"/>
</dbReference>
<feature type="region of interest" description="Disordered" evidence="12">
    <location>
        <begin position="241"/>
        <end position="452"/>
    </location>
</feature>
<dbReference type="Gene3D" id="3.40.50.300">
    <property type="entry name" value="P-loop containing nucleotide triphosphate hydrolases"/>
    <property type="match status" value="1"/>
</dbReference>
<proteinExistence type="inferred from homology"/>
<dbReference type="GO" id="GO:0003743">
    <property type="term" value="F:translation initiation factor activity"/>
    <property type="evidence" value="ECO:0007669"/>
    <property type="project" value="UniProtKB-KW"/>
</dbReference>
<evidence type="ECO:0000256" key="8">
    <source>
        <dbReference type="ARBA" id="ARBA00023134"/>
    </source>
</evidence>
<dbReference type="FunFam" id="3.40.50.300:FF:000019">
    <property type="entry name" value="Translation initiation factor IF-2"/>
    <property type="match status" value="1"/>
</dbReference>
<dbReference type="InterPro" id="IPR044145">
    <property type="entry name" value="IF2_II"/>
</dbReference>
<comment type="similarity">
    <text evidence="2">Belongs to the TRAFAC class translation factor GTPase superfamily. Classic translation factor GTPase family. IF-2 subfamily.</text>
</comment>
<feature type="coiled-coil region" evidence="11">
    <location>
        <begin position="823"/>
        <end position="852"/>
    </location>
</feature>
<evidence type="ECO:0000256" key="4">
    <source>
        <dbReference type="ARBA" id="ARBA00022741"/>
    </source>
</evidence>
<evidence type="ECO:0000256" key="1">
    <source>
        <dbReference type="ARBA" id="ARBA00004173"/>
    </source>
</evidence>
<dbReference type="CDD" id="cd01887">
    <property type="entry name" value="IF2_eIF5B"/>
    <property type="match status" value="1"/>
</dbReference>
<dbReference type="NCBIfam" id="TIGR00487">
    <property type="entry name" value="IF-2"/>
    <property type="match status" value="1"/>
</dbReference>
<reference evidence="15 16" key="1">
    <citation type="submission" date="2019-11" db="EMBL/GenBank/DDBJ databases">
        <title>Venturia inaequalis Genome Resource.</title>
        <authorList>
            <person name="Lichtner F.J."/>
        </authorList>
    </citation>
    <scope>NUCLEOTIDE SEQUENCE [LARGE SCALE GENOMIC DNA]</scope>
    <source>
        <strain evidence="14 17">120213</strain>
        <strain evidence="15">Bline_iso_100314</strain>
    </source>
</reference>
<evidence type="ECO:0000256" key="11">
    <source>
        <dbReference type="SAM" id="Coils"/>
    </source>
</evidence>
<dbReference type="CDD" id="cd03702">
    <property type="entry name" value="IF2_mtIF2_II"/>
    <property type="match status" value="1"/>
</dbReference>
<evidence type="ECO:0000256" key="7">
    <source>
        <dbReference type="ARBA" id="ARBA00023128"/>
    </source>
</evidence>
<dbReference type="Pfam" id="PF22042">
    <property type="entry name" value="EF-G_D2"/>
    <property type="match status" value="1"/>
</dbReference>
<evidence type="ECO:0000256" key="2">
    <source>
        <dbReference type="ARBA" id="ARBA00007733"/>
    </source>
</evidence>
<dbReference type="EMBL" id="WNWQ01000003">
    <property type="protein sequence ID" value="KAE9985859.1"/>
    <property type="molecule type" value="Genomic_DNA"/>
</dbReference>
<feature type="compositionally biased region" description="Basic and acidic residues" evidence="12">
    <location>
        <begin position="160"/>
        <end position="173"/>
    </location>
</feature>
<dbReference type="Proteomes" id="UP000447873">
    <property type="component" value="Unassembled WGS sequence"/>
</dbReference>
<keyword evidence="11" id="KW-0175">Coiled coil</keyword>
<gene>
    <name evidence="15" type="ORF">BLS_004539</name>
    <name evidence="14" type="ORF">EG328_010230</name>
</gene>
<dbReference type="GO" id="GO:0005739">
    <property type="term" value="C:mitochondrion"/>
    <property type="evidence" value="ECO:0007669"/>
    <property type="project" value="UniProtKB-SubCell"/>
</dbReference>
<dbReference type="SUPFAM" id="SSF52540">
    <property type="entry name" value="P-loop containing nucleoside triphosphate hydrolases"/>
    <property type="match status" value="1"/>
</dbReference>
<keyword evidence="3" id="KW-0396">Initiation factor</keyword>
<dbReference type="FunFam" id="2.40.30.10:FF:000007">
    <property type="entry name" value="Translation initiation factor IF-2"/>
    <property type="match status" value="1"/>
</dbReference>
<accession>A0A8H3VBF1</accession>
<dbReference type="Pfam" id="PF11987">
    <property type="entry name" value="IF-2"/>
    <property type="match status" value="1"/>
</dbReference>
<keyword evidence="6" id="KW-0809">Transit peptide</keyword>
<evidence type="ECO:0000313" key="14">
    <source>
        <dbReference type="EMBL" id="KAE9983146.1"/>
    </source>
</evidence>
<evidence type="ECO:0000256" key="6">
    <source>
        <dbReference type="ARBA" id="ARBA00022946"/>
    </source>
</evidence>
<dbReference type="PROSITE" id="PS51722">
    <property type="entry name" value="G_TR_2"/>
    <property type="match status" value="1"/>
</dbReference>
<dbReference type="PROSITE" id="PS01176">
    <property type="entry name" value="IF2"/>
    <property type="match status" value="1"/>
</dbReference>
<dbReference type="PANTHER" id="PTHR43381:SF20">
    <property type="entry name" value="TRANSLATION INITIATION FACTOR IF-2, MITOCHONDRIAL"/>
    <property type="match status" value="1"/>
</dbReference>
<feature type="domain" description="Tr-type G" evidence="13">
    <location>
        <begin position="542"/>
        <end position="710"/>
    </location>
</feature>
<sequence length="1076" mass="118962">MPAGPARPVQKMDSRALLGLDDEPPPTYQQNRPQRWQQGNRGSGPPNLQYTTPRSPRPEPQALGNVQDERTMNGHLERLSRASARNTQDTDHRQGNGQVNIRRIQYGSSAATSVGQDLDPNVTSQWSIRKRTPQNQPVRVEATASAPPPIPKSINPPPQTRRDPFGDISEKKPVTQGYRPLTDRGPNIVCSYCGESGHAEPMCRKRHLNSRGDLNINRGPTNIREDSLTVAEQNLKALKAARANSTALPPGEKLPPRVEEPDDVVSQTLSEPRQDTFQNVWSPPEQAQSTPSSAAEKAPALQIPQQNPTPAEAKESPKMVRRVPAGKNGYEAVDRKPHERPDRASGIQQREGDVSKRGLFGNERPSARRGRDDEDEEEVRPRRGRSRRRDEDEDDDEPERAPRRGKGKERRRDEWAKDEDVDERRSGKKKSFKEKIQDARDRKKAKDRLKKRISAQKMKPIHLPEFISVNNLAHQLGTRYENFVERMEEMGFLDIGHDHVLTAENAGLIAMEYGFEPVIETIVDGLDILPEPLPEDMSQFPPRPPIVTIMGHVDHGKTTLLDYLRKSSIVATEHGGITQHIGAFTVEMGTGKVITFLDTPGHAAFLSMRERGANVTDIVVLVVAADDSVMPQTLEAIKHARSANVPMIVALNKVDKPDANVQKVKEDLARHGVEVEEFGGDVQAIPVSGKTGLGMDTLEENIVTLSEILDHRAPRDGNVEGWVLESATKRAGKVATVLVRRGTLRPGDIIVAGRTFARVRSLRNEAGVAVSEAGPGTPVEVDGWRGQPAAGDEVLQAPDEQKASKVIEYREAQHERIGLATDMEAINESRKLEQQKRERQEELEKLKAEGVEVSDDDVLALEEESTTGTKKMYFIVKGDVSGSIEAVINAISAIGNNEIQTSVLRSGVGNVTQFDIEHASAAKGHIIAFNTTVDARLAIQAEKAGVKIIDQSIIYRLTEDVTQLLTDALPPLIVQRVVGEAEVAQEFRITIKGKKQLPVAGCRIRNGVVARTSKVKVLRGGSVVFDGLLSSLKNQKKDATEMRKGTECGLSFDGWTEFEVGDQIQAYEEFEEKRKL</sequence>
<comment type="caution">
    <text evidence="15">The sequence shown here is derived from an EMBL/GenBank/DDBJ whole genome shotgun (WGS) entry which is preliminary data.</text>
</comment>
<dbReference type="CDD" id="cd03692">
    <property type="entry name" value="mtIF2_IVc"/>
    <property type="match status" value="1"/>
</dbReference>
<dbReference type="InterPro" id="IPR005225">
    <property type="entry name" value="Small_GTP-bd"/>
</dbReference>
<feature type="region of interest" description="Disordered" evidence="12">
    <location>
        <begin position="1"/>
        <end position="98"/>
    </location>
</feature>
<dbReference type="Gene3D" id="2.40.30.10">
    <property type="entry name" value="Translation factors"/>
    <property type="match status" value="2"/>
</dbReference>
<dbReference type="GO" id="GO:0005525">
    <property type="term" value="F:GTP binding"/>
    <property type="evidence" value="ECO:0007669"/>
    <property type="project" value="UniProtKB-KW"/>
</dbReference>
<evidence type="ECO:0000256" key="5">
    <source>
        <dbReference type="ARBA" id="ARBA00022917"/>
    </source>
</evidence>
<dbReference type="Gene3D" id="3.40.50.10050">
    <property type="entry name" value="Translation initiation factor IF- 2, domain 3"/>
    <property type="match status" value="1"/>
</dbReference>
<evidence type="ECO:0000256" key="3">
    <source>
        <dbReference type="ARBA" id="ARBA00022540"/>
    </source>
</evidence>
<evidence type="ECO:0000259" key="13">
    <source>
        <dbReference type="PROSITE" id="PS51722"/>
    </source>
</evidence>
<dbReference type="FunFam" id="3.40.50.10050:FF:000001">
    <property type="entry name" value="Translation initiation factor IF-2"/>
    <property type="match status" value="1"/>
</dbReference>
<feature type="region of interest" description="Disordered" evidence="12">
    <location>
        <begin position="130"/>
        <end position="180"/>
    </location>
</feature>
<dbReference type="FunFam" id="2.40.30.10:FF:000008">
    <property type="entry name" value="Translation initiation factor IF-2"/>
    <property type="match status" value="1"/>
</dbReference>
<feature type="compositionally biased region" description="Basic and acidic residues" evidence="12">
    <location>
        <begin position="67"/>
        <end position="80"/>
    </location>
</feature>
<dbReference type="GO" id="GO:0003924">
    <property type="term" value="F:GTPase activity"/>
    <property type="evidence" value="ECO:0007669"/>
    <property type="project" value="InterPro"/>
</dbReference>
<dbReference type="EMBL" id="WNWS01000066">
    <property type="protein sequence ID" value="KAE9983146.1"/>
    <property type="molecule type" value="Genomic_DNA"/>
</dbReference>
<dbReference type="SUPFAM" id="SSF52156">
    <property type="entry name" value="Initiation factor IF2/eIF5b, domain 3"/>
    <property type="match status" value="1"/>
</dbReference>
<dbReference type="InterPro" id="IPR009000">
    <property type="entry name" value="Transl_B-barrel_sf"/>
</dbReference>
<dbReference type="InterPro" id="IPR015760">
    <property type="entry name" value="TIF_IF2"/>
</dbReference>
<evidence type="ECO:0000256" key="9">
    <source>
        <dbReference type="ARBA" id="ARBA00025162"/>
    </source>
</evidence>
<feature type="compositionally biased region" description="Basic residues" evidence="12">
    <location>
        <begin position="442"/>
        <end position="452"/>
    </location>
</feature>
<organism evidence="15 16">
    <name type="scientific">Venturia inaequalis</name>
    <name type="common">Apple scab fungus</name>
    <dbReference type="NCBI Taxonomy" id="5025"/>
    <lineage>
        <taxon>Eukaryota</taxon>
        <taxon>Fungi</taxon>
        <taxon>Dikarya</taxon>
        <taxon>Ascomycota</taxon>
        <taxon>Pezizomycotina</taxon>
        <taxon>Dothideomycetes</taxon>
        <taxon>Pleosporomycetidae</taxon>
        <taxon>Venturiales</taxon>
        <taxon>Venturiaceae</taxon>
        <taxon>Venturia</taxon>
    </lineage>
</organism>
<dbReference type="InterPro" id="IPR023115">
    <property type="entry name" value="TIF_IF2_dom3"/>
</dbReference>
<dbReference type="InterPro" id="IPR036925">
    <property type="entry name" value="TIF_IF2_dom3_sf"/>
</dbReference>
<evidence type="ECO:0000256" key="12">
    <source>
        <dbReference type="SAM" id="MobiDB-lite"/>
    </source>
</evidence>
<keyword evidence="7" id="KW-0496">Mitochondrion</keyword>
<dbReference type="Pfam" id="PF04760">
    <property type="entry name" value="IF2_N"/>
    <property type="match status" value="1"/>
</dbReference>
<dbReference type="Pfam" id="PF00009">
    <property type="entry name" value="GTP_EFTU"/>
    <property type="match status" value="1"/>
</dbReference>
<dbReference type="PANTHER" id="PTHR43381">
    <property type="entry name" value="TRANSLATION INITIATION FACTOR IF-2-RELATED"/>
    <property type="match status" value="1"/>
</dbReference>
<keyword evidence="8" id="KW-0342">GTP-binding</keyword>
<keyword evidence="4" id="KW-0547">Nucleotide-binding</keyword>
<feature type="compositionally biased region" description="Pro residues" evidence="12">
    <location>
        <begin position="146"/>
        <end position="159"/>
    </location>
</feature>
<comment type="subcellular location">
    <subcellularLocation>
        <location evidence="1">Mitochondrion</location>
    </subcellularLocation>
</comment>
<keyword evidence="5" id="KW-0648">Protein biosynthesis</keyword>
<evidence type="ECO:0000313" key="16">
    <source>
        <dbReference type="Proteomes" id="UP000433883"/>
    </source>
</evidence>
<feature type="compositionally biased region" description="Polar residues" evidence="12">
    <location>
        <begin position="28"/>
        <end position="54"/>
    </location>
</feature>
<dbReference type="InterPro" id="IPR027417">
    <property type="entry name" value="P-loop_NTPase"/>
</dbReference>
<dbReference type="InterPro" id="IPR006847">
    <property type="entry name" value="IF2_N"/>
</dbReference>
<evidence type="ECO:0000256" key="10">
    <source>
        <dbReference type="ARBA" id="ARBA00044200"/>
    </source>
</evidence>